<name>A0A1G1ZG38_9BACT</name>
<dbReference type="Gene3D" id="3.40.50.150">
    <property type="entry name" value="Vaccinia Virus protein VP39"/>
    <property type="match status" value="1"/>
</dbReference>
<keyword evidence="1" id="KW-0472">Membrane</keyword>
<feature type="transmembrane region" description="Helical" evidence="1">
    <location>
        <begin position="248"/>
        <end position="267"/>
    </location>
</feature>
<feature type="domain" description="Methyltransferase type 11" evidence="2">
    <location>
        <begin position="135"/>
        <end position="185"/>
    </location>
</feature>
<dbReference type="EMBL" id="MHJG01000021">
    <property type="protein sequence ID" value="OGY63533.1"/>
    <property type="molecule type" value="Genomic_DNA"/>
</dbReference>
<dbReference type="AlphaFoldDB" id="A0A1G1ZG38"/>
<dbReference type="PANTHER" id="PTHR43591">
    <property type="entry name" value="METHYLTRANSFERASE"/>
    <property type="match status" value="1"/>
</dbReference>
<dbReference type="CDD" id="cd02440">
    <property type="entry name" value="AdoMet_MTases"/>
    <property type="match status" value="1"/>
</dbReference>
<evidence type="ECO:0000259" key="2">
    <source>
        <dbReference type="Pfam" id="PF08241"/>
    </source>
</evidence>
<dbReference type="InterPro" id="IPR013216">
    <property type="entry name" value="Methyltransf_11"/>
</dbReference>
<dbReference type="SUPFAM" id="SSF53335">
    <property type="entry name" value="S-adenosyl-L-methionine-dependent methyltransferases"/>
    <property type="match status" value="1"/>
</dbReference>
<dbReference type="Proteomes" id="UP000177960">
    <property type="component" value="Unassembled WGS sequence"/>
</dbReference>
<reference evidence="3 4" key="1">
    <citation type="journal article" date="2016" name="Nat. Commun.">
        <title>Thousands of microbial genomes shed light on interconnected biogeochemical processes in an aquifer system.</title>
        <authorList>
            <person name="Anantharaman K."/>
            <person name="Brown C.T."/>
            <person name="Hug L.A."/>
            <person name="Sharon I."/>
            <person name="Castelle C.J."/>
            <person name="Probst A.J."/>
            <person name="Thomas B.C."/>
            <person name="Singh A."/>
            <person name="Wilkins M.J."/>
            <person name="Karaoz U."/>
            <person name="Brodie E.L."/>
            <person name="Williams K.H."/>
            <person name="Hubbard S.S."/>
            <person name="Banfield J.F."/>
        </authorList>
    </citation>
    <scope>NUCLEOTIDE SEQUENCE [LARGE SCALE GENOMIC DNA]</scope>
</reference>
<accession>A0A1G1ZG38</accession>
<dbReference type="GO" id="GO:0008757">
    <property type="term" value="F:S-adenosylmethionine-dependent methyltransferase activity"/>
    <property type="evidence" value="ECO:0007669"/>
    <property type="project" value="InterPro"/>
</dbReference>
<keyword evidence="1" id="KW-1133">Transmembrane helix</keyword>
<protein>
    <recommendedName>
        <fullName evidence="2">Methyltransferase type 11 domain-containing protein</fullName>
    </recommendedName>
</protein>
<evidence type="ECO:0000313" key="3">
    <source>
        <dbReference type="EMBL" id="OGY63533.1"/>
    </source>
</evidence>
<dbReference type="Pfam" id="PF08241">
    <property type="entry name" value="Methyltransf_11"/>
    <property type="match status" value="1"/>
</dbReference>
<dbReference type="STRING" id="1798404.A3B92_01615"/>
<proteinExistence type="predicted"/>
<evidence type="ECO:0000256" key="1">
    <source>
        <dbReference type="SAM" id="Phobius"/>
    </source>
</evidence>
<dbReference type="PANTHER" id="PTHR43591:SF24">
    <property type="entry name" value="2-METHOXY-6-POLYPRENYL-1,4-BENZOQUINOL METHYLASE, MITOCHONDRIAL"/>
    <property type="match status" value="1"/>
</dbReference>
<keyword evidence="1" id="KW-0812">Transmembrane</keyword>
<gene>
    <name evidence="3" type="ORF">A3B92_01615</name>
</gene>
<comment type="caution">
    <text evidence="3">The sequence shown here is derived from an EMBL/GenBank/DDBJ whole genome shotgun (WGS) entry which is preliminary data.</text>
</comment>
<dbReference type="InterPro" id="IPR029063">
    <property type="entry name" value="SAM-dependent_MTases_sf"/>
</dbReference>
<organism evidence="3 4">
    <name type="scientific">Candidatus Harrisonbacteria bacterium RIFCSPHIGHO2_02_FULL_42_16</name>
    <dbReference type="NCBI Taxonomy" id="1798404"/>
    <lineage>
        <taxon>Bacteria</taxon>
        <taxon>Candidatus Harrisoniibacteriota</taxon>
    </lineage>
</organism>
<sequence length="293" mass="33311">MLINNFMENEKLRQALRCLDCQGELEAVGDTIQCRKCSRQYSKIGNSIIFNKPKEFSSEEKNNTDSLVFKIKNQFKKSPKLFTLLHHLIYPVVGKSSKKFVKSLPPGALIINLGSGVMSISPRVIDVDYVPYANVSIVADAHQLPFKNESVDAVIAEHLLEHLSDPDKAVAEVKRILKPNGLIYILTPFMLGFHSSPNDYYRWTTEGLRELWKDFDLEKSGVAIGQTSAMTILIIDWLSSLLSFGSKILYQTWLPILMVFLIPINWLDFILSRYKFSSNNALALYFIGRKKSN</sequence>
<evidence type="ECO:0000313" key="4">
    <source>
        <dbReference type="Proteomes" id="UP000177960"/>
    </source>
</evidence>